<evidence type="ECO:0000313" key="3">
    <source>
        <dbReference type="EMBL" id="MCW1923155.1"/>
    </source>
</evidence>
<proteinExistence type="predicted"/>
<accession>A0ABT3GI21</accession>
<protein>
    <submittedName>
        <fullName evidence="3">HupE/UreJ family protein</fullName>
    </submittedName>
</protein>
<sequence length="392" mass="42446">MKRILLQVALAILAWGATSSAGHAHGLDVFEARIEKSMPGTWRVKLELALDQIEMLSGVAPYSIRTGADLARVRAPLAAILSAGTILEQNQTRLSGLSLHIPSLEGGVPITPEMELPQRVAMFLEARGDDSIIPEIKNSRYRIGEFDIPVSFLVIETDLDPAPAEIAGALSSPALEAVSPPPATVRLLTDCFWIGFRHIIPEGTDHLLFILGVYLGSRRFKEILWQVTAFTVAHCVTLLFTMAGLVRFPEAVAHWVEIGIAASIAFVAVENLLPDAKRPFGRRLAIVTVFGLVHGLGFAGALSEVDWPRHLFLPAVFCANVGIEFAQLLIVITGLLLTAWFWKKAWYRKAVVMPASTVIALIALYWAVDRAMAKAPTGAAVVAAQSTPATLP</sequence>
<keyword evidence="1" id="KW-0472">Membrane</keyword>
<feature type="transmembrane region" description="Helical" evidence="1">
    <location>
        <begin position="350"/>
        <end position="368"/>
    </location>
</feature>
<dbReference type="Proteomes" id="UP001320876">
    <property type="component" value="Unassembled WGS sequence"/>
</dbReference>
<reference evidence="3 4" key="1">
    <citation type="submission" date="2022-10" db="EMBL/GenBank/DDBJ databases">
        <title>Luteolibacter arcticus strain CCTCC AB 2014275, whole genome shotgun sequencing project.</title>
        <authorList>
            <person name="Zhao G."/>
            <person name="Shen L."/>
        </authorList>
    </citation>
    <scope>NUCLEOTIDE SEQUENCE [LARGE SCALE GENOMIC DNA]</scope>
    <source>
        <strain evidence="3 4">CCTCC AB 2014275</strain>
    </source>
</reference>
<organism evidence="3 4">
    <name type="scientific">Luteolibacter arcticus</name>
    <dbReference type="NCBI Taxonomy" id="1581411"/>
    <lineage>
        <taxon>Bacteria</taxon>
        <taxon>Pseudomonadati</taxon>
        <taxon>Verrucomicrobiota</taxon>
        <taxon>Verrucomicrobiia</taxon>
        <taxon>Verrucomicrobiales</taxon>
        <taxon>Verrucomicrobiaceae</taxon>
        <taxon>Luteolibacter</taxon>
    </lineage>
</organism>
<keyword evidence="2" id="KW-0732">Signal</keyword>
<feature type="transmembrane region" description="Helical" evidence="1">
    <location>
        <begin position="284"/>
        <end position="305"/>
    </location>
</feature>
<gene>
    <name evidence="3" type="ORF">OKA05_11375</name>
</gene>
<feature type="chain" id="PRO_5047057125" evidence="2">
    <location>
        <begin position="25"/>
        <end position="392"/>
    </location>
</feature>
<dbReference type="InterPro" id="IPR032809">
    <property type="entry name" value="Put_HupE_UreJ"/>
</dbReference>
<evidence type="ECO:0000256" key="1">
    <source>
        <dbReference type="SAM" id="Phobius"/>
    </source>
</evidence>
<feature type="signal peptide" evidence="2">
    <location>
        <begin position="1"/>
        <end position="24"/>
    </location>
</feature>
<keyword evidence="1" id="KW-0812">Transmembrane</keyword>
<dbReference type="Pfam" id="PF13795">
    <property type="entry name" value="HupE_UreJ_2"/>
    <property type="match status" value="1"/>
</dbReference>
<dbReference type="RefSeq" id="WP_264487261.1">
    <property type="nucleotide sequence ID" value="NZ_JAPDDT010000004.1"/>
</dbReference>
<feature type="transmembrane region" description="Helical" evidence="1">
    <location>
        <begin position="311"/>
        <end position="338"/>
    </location>
</feature>
<name>A0ABT3GI21_9BACT</name>
<keyword evidence="1" id="KW-1133">Transmembrane helix</keyword>
<feature type="transmembrane region" description="Helical" evidence="1">
    <location>
        <begin position="223"/>
        <end position="246"/>
    </location>
</feature>
<keyword evidence="4" id="KW-1185">Reference proteome</keyword>
<feature type="transmembrane region" description="Helical" evidence="1">
    <location>
        <begin position="252"/>
        <end position="272"/>
    </location>
</feature>
<comment type="caution">
    <text evidence="3">The sequence shown here is derived from an EMBL/GenBank/DDBJ whole genome shotgun (WGS) entry which is preliminary data.</text>
</comment>
<evidence type="ECO:0000313" key="4">
    <source>
        <dbReference type="Proteomes" id="UP001320876"/>
    </source>
</evidence>
<dbReference type="EMBL" id="JAPDDT010000004">
    <property type="protein sequence ID" value="MCW1923155.1"/>
    <property type="molecule type" value="Genomic_DNA"/>
</dbReference>
<evidence type="ECO:0000256" key="2">
    <source>
        <dbReference type="SAM" id="SignalP"/>
    </source>
</evidence>